<accession>A0A9J5ZLH6</accession>
<evidence type="ECO:0000313" key="3">
    <source>
        <dbReference type="Proteomes" id="UP000824120"/>
    </source>
</evidence>
<sequence>MENINSVDEEETAGSESFKNSGNIEVSGKQKCSEQDARSSNMGNTYLEMVGFHEVQDNDEILPENQRRENRIQGDDFPNLQELTWEEIQNRRDKEEDDDFDENIDKVVRDGDLSPRQIKLLESGAKRSKSSQHTVPLQVKTRSSKERSSEDSFQ</sequence>
<dbReference type="Proteomes" id="UP000824120">
    <property type="component" value="Chromosome 4"/>
</dbReference>
<feature type="compositionally biased region" description="Polar residues" evidence="1">
    <location>
        <begin position="14"/>
        <end position="24"/>
    </location>
</feature>
<organism evidence="2 3">
    <name type="scientific">Solanum commersonii</name>
    <name type="common">Commerson's wild potato</name>
    <name type="synonym">Commerson's nightshade</name>
    <dbReference type="NCBI Taxonomy" id="4109"/>
    <lineage>
        <taxon>Eukaryota</taxon>
        <taxon>Viridiplantae</taxon>
        <taxon>Streptophyta</taxon>
        <taxon>Embryophyta</taxon>
        <taxon>Tracheophyta</taxon>
        <taxon>Spermatophyta</taxon>
        <taxon>Magnoliopsida</taxon>
        <taxon>eudicotyledons</taxon>
        <taxon>Gunneridae</taxon>
        <taxon>Pentapetalae</taxon>
        <taxon>asterids</taxon>
        <taxon>lamiids</taxon>
        <taxon>Solanales</taxon>
        <taxon>Solanaceae</taxon>
        <taxon>Solanoideae</taxon>
        <taxon>Solaneae</taxon>
        <taxon>Solanum</taxon>
    </lineage>
</organism>
<feature type="compositionally biased region" description="Basic and acidic residues" evidence="1">
    <location>
        <begin position="103"/>
        <end position="113"/>
    </location>
</feature>
<reference evidence="2 3" key="1">
    <citation type="submission" date="2020-09" db="EMBL/GenBank/DDBJ databases">
        <title>De no assembly of potato wild relative species, Solanum commersonii.</title>
        <authorList>
            <person name="Cho K."/>
        </authorList>
    </citation>
    <scope>NUCLEOTIDE SEQUENCE [LARGE SCALE GENOMIC DNA]</scope>
    <source>
        <strain evidence="2">LZ3.2</strain>
        <tissue evidence="2">Leaf</tissue>
    </source>
</reference>
<proteinExistence type="predicted"/>
<name>A0A9J5ZLH6_SOLCO</name>
<feature type="region of interest" description="Disordered" evidence="1">
    <location>
        <begin position="1"/>
        <end position="154"/>
    </location>
</feature>
<comment type="caution">
    <text evidence="2">The sequence shown here is derived from an EMBL/GenBank/DDBJ whole genome shotgun (WGS) entry which is preliminary data.</text>
</comment>
<feature type="compositionally biased region" description="Basic and acidic residues" evidence="1">
    <location>
        <begin position="65"/>
        <end position="74"/>
    </location>
</feature>
<dbReference type="EMBL" id="JACXVP010000004">
    <property type="protein sequence ID" value="KAG5612986.1"/>
    <property type="molecule type" value="Genomic_DNA"/>
</dbReference>
<feature type="compositionally biased region" description="Basic and acidic residues" evidence="1">
    <location>
        <begin position="143"/>
        <end position="154"/>
    </location>
</feature>
<gene>
    <name evidence="2" type="ORF">H5410_024267</name>
</gene>
<keyword evidence="3" id="KW-1185">Reference proteome</keyword>
<evidence type="ECO:0000313" key="2">
    <source>
        <dbReference type="EMBL" id="KAG5612986.1"/>
    </source>
</evidence>
<dbReference type="AlphaFoldDB" id="A0A9J5ZLH6"/>
<evidence type="ECO:0000256" key="1">
    <source>
        <dbReference type="SAM" id="MobiDB-lite"/>
    </source>
</evidence>
<protein>
    <submittedName>
        <fullName evidence="2">Uncharacterized protein</fullName>
    </submittedName>
</protein>